<name>A0ABX6M395_BACMO</name>
<evidence type="ECO:0000313" key="2">
    <source>
        <dbReference type="EMBL" id="QJC98460.1"/>
    </source>
</evidence>
<reference evidence="2 3" key="1">
    <citation type="submission" date="2020-04" db="EMBL/GenBank/DDBJ databases">
        <title>Plant growth promoting and environmental Bacillus: genomic and epigenetic comparison.</title>
        <authorList>
            <person name="Reva O.N."/>
            <person name="Lutz S."/>
            <person name="Ahrens C.H."/>
        </authorList>
    </citation>
    <scope>NUCLEOTIDE SEQUENCE [LARGE SCALE GENOMIC DNA]</scope>
    <source>
        <strain evidence="2 3">UCMB5075</strain>
    </source>
</reference>
<feature type="transmembrane region" description="Helical" evidence="1">
    <location>
        <begin position="65"/>
        <end position="86"/>
    </location>
</feature>
<proteinExistence type="predicted"/>
<keyword evidence="1" id="KW-0472">Membrane</keyword>
<protein>
    <submittedName>
        <fullName evidence="2">Uncharacterized protein</fullName>
    </submittedName>
</protein>
<accession>A0ABX6M395</accession>
<keyword evidence="3" id="KW-1185">Reference proteome</keyword>
<dbReference type="Proteomes" id="UP000501048">
    <property type="component" value="Chromosome"/>
</dbReference>
<evidence type="ECO:0000256" key="1">
    <source>
        <dbReference type="SAM" id="Phobius"/>
    </source>
</evidence>
<evidence type="ECO:0000313" key="3">
    <source>
        <dbReference type="Proteomes" id="UP000501048"/>
    </source>
</evidence>
<sequence>MKFTMIEGLKLTSNTGIFEFLALSLSNIYFRKYQDSLVEKVENGILYFDCLFRRSFFMCILYDNFTPVIIFCFSMKIGIFVISVLYSNNNGNKLNSVPMR</sequence>
<dbReference type="EMBL" id="CP051464">
    <property type="protein sequence ID" value="QJC98460.1"/>
    <property type="molecule type" value="Genomic_DNA"/>
</dbReference>
<organism evidence="2 3">
    <name type="scientific">Bacillus mojavensis</name>
    <dbReference type="NCBI Taxonomy" id="72360"/>
    <lineage>
        <taxon>Bacteria</taxon>
        <taxon>Bacillati</taxon>
        <taxon>Bacillota</taxon>
        <taxon>Bacilli</taxon>
        <taxon>Bacillales</taxon>
        <taxon>Bacillaceae</taxon>
        <taxon>Bacillus</taxon>
    </lineage>
</organism>
<keyword evidence="1" id="KW-0812">Transmembrane</keyword>
<keyword evidence="1" id="KW-1133">Transmembrane helix</keyword>
<gene>
    <name evidence="2" type="ORF">HC660_40170</name>
</gene>